<dbReference type="RefSeq" id="WP_341404305.1">
    <property type="nucleotide sequence ID" value="NZ_JBBUKT010000003.1"/>
</dbReference>
<name>A0ABU9AUS3_9BACT</name>
<evidence type="ECO:0000313" key="2">
    <source>
        <dbReference type="EMBL" id="MEK7950704.1"/>
    </source>
</evidence>
<protein>
    <submittedName>
        <fullName evidence="2">Metallophosphoesterase family protein</fullName>
        <ecNumber evidence="2">3.1.-.-</ecNumber>
    </submittedName>
</protein>
<accession>A0ABU9AUS3</accession>
<dbReference type="PANTHER" id="PTHR42850">
    <property type="entry name" value="METALLOPHOSPHOESTERASE"/>
    <property type="match status" value="1"/>
</dbReference>
<dbReference type="InterPro" id="IPR029052">
    <property type="entry name" value="Metallo-depent_PP-like"/>
</dbReference>
<dbReference type="InterPro" id="IPR006186">
    <property type="entry name" value="Ser/Thr-sp_prot-phosphatase"/>
</dbReference>
<dbReference type="CDD" id="cd00144">
    <property type="entry name" value="MPP_PPP_family"/>
    <property type="match status" value="1"/>
</dbReference>
<dbReference type="InterPro" id="IPR004843">
    <property type="entry name" value="Calcineurin-like_PHP"/>
</dbReference>
<proteinExistence type="predicted"/>
<sequence>MKTFVIGDIHGYLRALDALLDAVPFGPDDLLLFLGDYVDKGPDTKGVLDRLANFSSRPNTVFLRGNHDQMLLDAHLDPDKYSIWESLAGDDPLASYGSGDSSELIEQIPESHWHFLAQTCVDFLEDERFIFVHAGIRSHLSPQEEDTDHLHWLTLSMAQPHFSHRTVICGHSAQASGIIADLGHTICIDTGISKGKFLTCLELGSFHYWQSSPEGRIQDGLLRAKP</sequence>
<evidence type="ECO:0000259" key="1">
    <source>
        <dbReference type="Pfam" id="PF00149"/>
    </source>
</evidence>
<dbReference type="EMBL" id="JBBUKT010000003">
    <property type="protein sequence ID" value="MEK7950704.1"/>
    <property type="molecule type" value="Genomic_DNA"/>
</dbReference>
<dbReference type="Pfam" id="PF00149">
    <property type="entry name" value="Metallophos"/>
    <property type="match status" value="1"/>
</dbReference>
<organism evidence="2 3">
    <name type="scientific">Luteolibacter soli</name>
    <dbReference type="NCBI Taxonomy" id="3135280"/>
    <lineage>
        <taxon>Bacteria</taxon>
        <taxon>Pseudomonadati</taxon>
        <taxon>Verrucomicrobiota</taxon>
        <taxon>Verrucomicrobiia</taxon>
        <taxon>Verrucomicrobiales</taxon>
        <taxon>Verrucomicrobiaceae</taxon>
        <taxon>Luteolibacter</taxon>
    </lineage>
</organism>
<dbReference type="GO" id="GO:0016787">
    <property type="term" value="F:hydrolase activity"/>
    <property type="evidence" value="ECO:0007669"/>
    <property type="project" value="UniProtKB-KW"/>
</dbReference>
<keyword evidence="2" id="KW-0378">Hydrolase</keyword>
<dbReference type="Proteomes" id="UP001371305">
    <property type="component" value="Unassembled WGS sequence"/>
</dbReference>
<dbReference type="Gene3D" id="3.60.21.10">
    <property type="match status" value="1"/>
</dbReference>
<evidence type="ECO:0000313" key="3">
    <source>
        <dbReference type="Proteomes" id="UP001371305"/>
    </source>
</evidence>
<dbReference type="EC" id="3.1.-.-" evidence="2"/>
<keyword evidence="3" id="KW-1185">Reference proteome</keyword>
<feature type="domain" description="Calcineurin-like phosphoesterase" evidence="1">
    <location>
        <begin position="1"/>
        <end position="171"/>
    </location>
</feature>
<dbReference type="InterPro" id="IPR050126">
    <property type="entry name" value="Ap4A_hydrolase"/>
</dbReference>
<dbReference type="PANTHER" id="PTHR42850:SF4">
    <property type="entry name" value="ZINC-DEPENDENT ENDOPOLYPHOSPHATASE"/>
    <property type="match status" value="1"/>
</dbReference>
<dbReference type="PRINTS" id="PR00114">
    <property type="entry name" value="STPHPHTASE"/>
</dbReference>
<comment type="caution">
    <text evidence="2">The sequence shown here is derived from an EMBL/GenBank/DDBJ whole genome shotgun (WGS) entry which is preliminary data.</text>
</comment>
<dbReference type="SUPFAM" id="SSF56300">
    <property type="entry name" value="Metallo-dependent phosphatases"/>
    <property type="match status" value="1"/>
</dbReference>
<reference evidence="2 3" key="1">
    <citation type="submission" date="2024-04" db="EMBL/GenBank/DDBJ databases">
        <title>Luteolibacter sp. isolated from soil.</title>
        <authorList>
            <person name="An J."/>
        </authorList>
    </citation>
    <scope>NUCLEOTIDE SEQUENCE [LARGE SCALE GENOMIC DNA]</scope>
    <source>
        <strain evidence="2 3">Y139</strain>
    </source>
</reference>
<gene>
    <name evidence="2" type="ORF">WKV53_09370</name>
</gene>